<evidence type="ECO:0000313" key="2">
    <source>
        <dbReference type="EMBL" id="TEY43129.1"/>
    </source>
</evidence>
<dbReference type="AlphaFoldDB" id="A0A4Y8CU72"/>
<proteinExistence type="predicted"/>
<evidence type="ECO:0000313" key="3">
    <source>
        <dbReference type="Proteomes" id="UP000297299"/>
    </source>
</evidence>
<dbReference type="OrthoDB" id="10620665at2759"/>
<feature type="region of interest" description="Disordered" evidence="1">
    <location>
        <begin position="1"/>
        <end position="27"/>
    </location>
</feature>
<dbReference type="EMBL" id="PHWZ01000378">
    <property type="protein sequence ID" value="TEY43129.1"/>
    <property type="molecule type" value="Genomic_DNA"/>
</dbReference>
<keyword evidence="3" id="KW-1185">Reference proteome</keyword>
<reference evidence="2 3" key="1">
    <citation type="submission" date="2017-11" db="EMBL/GenBank/DDBJ databases">
        <title>Comparative genomics of Botrytis spp.</title>
        <authorList>
            <person name="Valero-Jimenez C.A."/>
            <person name="Tapia P."/>
            <person name="Veloso J."/>
            <person name="Silva-Moreno E."/>
            <person name="Staats M."/>
            <person name="Valdes J.H."/>
            <person name="Van Kan J.A.L."/>
        </authorList>
    </citation>
    <scope>NUCLEOTIDE SEQUENCE [LARGE SCALE GENOMIC DNA]</scope>
    <source>
        <strain evidence="2 3">MUCL2830</strain>
    </source>
</reference>
<evidence type="ECO:0000256" key="1">
    <source>
        <dbReference type="SAM" id="MobiDB-lite"/>
    </source>
</evidence>
<comment type="caution">
    <text evidence="2">The sequence shown here is derived from an EMBL/GenBank/DDBJ whole genome shotgun (WGS) entry which is preliminary data.</text>
</comment>
<gene>
    <name evidence="2" type="ORF">BOTCAL_0379g00110</name>
</gene>
<accession>A0A4Y8CU72</accession>
<sequence>MTKPHPRWNPNFTQETPSEIHHRRLRAQTPSQAHIPATATTCSTSTAHSSVASVISTAYSSMSSALSVASAASSSAISTIQACITYIAYTTSKISTCLRQIYVFNKNDMVAESEAIQRLLNECF</sequence>
<name>A0A4Y8CU72_9HELO</name>
<organism evidence="2 3">
    <name type="scientific">Botryotinia calthae</name>
    <dbReference type="NCBI Taxonomy" id="38488"/>
    <lineage>
        <taxon>Eukaryota</taxon>
        <taxon>Fungi</taxon>
        <taxon>Dikarya</taxon>
        <taxon>Ascomycota</taxon>
        <taxon>Pezizomycotina</taxon>
        <taxon>Leotiomycetes</taxon>
        <taxon>Helotiales</taxon>
        <taxon>Sclerotiniaceae</taxon>
        <taxon>Botryotinia</taxon>
    </lineage>
</organism>
<protein>
    <submittedName>
        <fullName evidence="2">Uncharacterized protein</fullName>
    </submittedName>
</protein>
<dbReference type="Proteomes" id="UP000297299">
    <property type="component" value="Unassembled WGS sequence"/>
</dbReference>